<dbReference type="EMBL" id="CYKH01001277">
    <property type="protein sequence ID" value="CUG86340.1"/>
    <property type="molecule type" value="Genomic_DNA"/>
</dbReference>
<dbReference type="Proteomes" id="UP000051952">
    <property type="component" value="Unassembled WGS sequence"/>
</dbReference>
<reference evidence="3" key="1">
    <citation type="submission" date="2015-09" db="EMBL/GenBank/DDBJ databases">
        <authorList>
            <consortium name="Pathogen Informatics"/>
        </authorList>
    </citation>
    <scope>NUCLEOTIDE SEQUENCE [LARGE SCALE GENOMIC DNA]</scope>
    <source>
        <strain evidence="3">Lake Konstanz</strain>
    </source>
</reference>
<dbReference type="VEuPathDB" id="TriTrypDB:BSAL_92640"/>
<gene>
    <name evidence="2" type="ORF">BSAL_92640</name>
</gene>
<sequence>MTSSPNRVQLSSSLKASSIASLFQMESGSDADAVFQEFAVLRGRSTSPLGHSGSFHGGKNGSPLNRNSASPSSLALKHAPHMVEDFQEPTIPRSLLPQAVARLRLHFSDRELSTEVLLSASKAGLNHDEFLFLVTSNINRRLSIEKVIKAFLELQPSGKMSIDELRILVSSALRLESTIYDGANFEPLTSEEFDLFCGKVDPRGTGFVHIATLLAALFPNVPFEVLEEILLQYGIGSVAEQQEIITDEARRRIPIEEDANLQFRRLLSAAEESHARALALERENADARAFLLDQQRRKAAAERDRRQVEQRAQAEQQETTSRAPIVEAERTERAAIGQAAAKSKKEVAARDAAAARALLPPPPKPKSDAGCCRIVKE</sequence>
<evidence type="ECO:0000313" key="2">
    <source>
        <dbReference type="EMBL" id="CUG86340.1"/>
    </source>
</evidence>
<feature type="region of interest" description="Disordered" evidence="1">
    <location>
        <begin position="49"/>
        <end position="74"/>
    </location>
</feature>
<evidence type="ECO:0000313" key="3">
    <source>
        <dbReference type="Proteomes" id="UP000051952"/>
    </source>
</evidence>
<proteinExistence type="predicted"/>
<dbReference type="InterPro" id="IPR011992">
    <property type="entry name" value="EF-hand-dom_pair"/>
</dbReference>
<organism evidence="2 3">
    <name type="scientific">Bodo saltans</name>
    <name type="common">Flagellated protozoan</name>
    <dbReference type="NCBI Taxonomy" id="75058"/>
    <lineage>
        <taxon>Eukaryota</taxon>
        <taxon>Discoba</taxon>
        <taxon>Euglenozoa</taxon>
        <taxon>Kinetoplastea</taxon>
        <taxon>Metakinetoplastina</taxon>
        <taxon>Eubodonida</taxon>
        <taxon>Bodonidae</taxon>
        <taxon>Bodo</taxon>
    </lineage>
</organism>
<protein>
    <submittedName>
        <fullName evidence="2">Uncharacterized protein</fullName>
    </submittedName>
</protein>
<accession>A0A0S4JB07</accession>
<feature type="region of interest" description="Disordered" evidence="1">
    <location>
        <begin position="301"/>
        <end position="329"/>
    </location>
</feature>
<evidence type="ECO:0000256" key="1">
    <source>
        <dbReference type="SAM" id="MobiDB-lite"/>
    </source>
</evidence>
<dbReference type="SUPFAM" id="SSF47473">
    <property type="entry name" value="EF-hand"/>
    <property type="match status" value="1"/>
</dbReference>
<name>A0A0S4JB07_BODSA</name>
<feature type="region of interest" description="Disordered" evidence="1">
    <location>
        <begin position="353"/>
        <end position="377"/>
    </location>
</feature>
<dbReference type="AlphaFoldDB" id="A0A0S4JB07"/>
<feature type="compositionally biased region" description="Polar residues" evidence="1">
    <location>
        <begin position="62"/>
        <end position="73"/>
    </location>
</feature>
<keyword evidence="3" id="KW-1185">Reference proteome</keyword>